<evidence type="ECO:0000256" key="1">
    <source>
        <dbReference type="SAM" id="MobiDB-lite"/>
    </source>
</evidence>
<dbReference type="Proteomes" id="UP000265520">
    <property type="component" value="Unassembled WGS sequence"/>
</dbReference>
<dbReference type="EMBL" id="LXQA010691828">
    <property type="protein sequence ID" value="MCI66249.1"/>
    <property type="molecule type" value="Genomic_DNA"/>
</dbReference>
<proteinExistence type="predicted"/>
<feature type="compositionally biased region" description="Low complexity" evidence="1">
    <location>
        <begin position="46"/>
        <end position="62"/>
    </location>
</feature>
<reference evidence="2 3" key="1">
    <citation type="journal article" date="2018" name="Front. Plant Sci.">
        <title>Red Clover (Trifolium pratense) and Zigzag Clover (T. medium) - A Picture of Genomic Similarities and Differences.</title>
        <authorList>
            <person name="Dluhosova J."/>
            <person name="Istvanek J."/>
            <person name="Nedelnik J."/>
            <person name="Repkova J."/>
        </authorList>
    </citation>
    <scope>NUCLEOTIDE SEQUENCE [LARGE SCALE GENOMIC DNA]</scope>
    <source>
        <strain evidence="3">cv. 10/8</strain>
        <tissue evidence="2">Leaf</tissue>
    </source>
</reference>
<name>A0A392TYY5_9FABA</name>
<evidence type="ECO:0000313" key="3">
    <source>
        <dbReference type="Proteomes" id="UP000265520"/>
    </source>
</evidence>
<sequence length="62" mass="6322">SFSGSNIFFNNKHSLGTPIVSLEGLVIGIWRPPPGCPANAGTESEPTGAAPRRAAAGMFPVA</sequence>
<accession>A0A392TYY5</accession>
<organism evidence="2 3">
    <name type="scientific">Trifolium medium</name>
    <dbReference type="NCBI Taxonomy" id="97028"/>
    <lineage>
        <taxon>Eukaryota</taxon>
        <taxon>Viridiplantae</taxon>
        <taxon>Streptophyta</taxon>
        <taxon>Embryophyta</taxon>
        <taxon>Tracheophyta</taxon>
        <taxon>Spermatophyta</taxon>
        <taxon>Magnoliopsida</taxon>
        <taxon>eudicotyledons</taxon>
        <taxon>Gunneridae</taxon>
        <taxon>Pentapetalae</taxon>
        <taxon>rosids</taxon>
        <taxon>fabids</taxon>
        <taxon>Fabales</taxon>
        <taxon>Fabaceae</taxon>
        <taxon>Papilionoideae</taxon>
        <taxon>50 kb inversion clade</taxon>
        <taxon>NPAAA clade</taxon>
        <taxon>Hologalegina</taxon>
        <taxon>IRL clade</taxon>
        <taxon>Trifolieae</taxon>
        <taxon>Trifolium</taxon>
    </lineage>
</organism>
<evidence type="ECO:0000313" key="2">
    <source>
        <dbReference type="EMBL" id="MCI66249.1"/>
    </source>
</evidence>
<feature type="non-terminal residue" evidence="2">
    <location>
        <position position="1"/>
    </location>
</feature>
<comment type="caution">
    <text evidence="2">The sequence shown here is derived from an EMBL/GenBank/DDBJ whole genome shotgun (WGS) entry which is preliminary data.</text>
</comment>
<keyword evidence="3" id="KW-1185">Reference proteome</keyword>
<protein>
    <submittedName>
        <fullName evidence="2">Uncharacterized protein</fullName>
    </submittedName>
</protein>
<dbReference type="AlphaFoldDB" id="A0A392TYY5"/>
<feature type="region of interest" description="Disordered" evidence="1">
    <location>
        <begin position="34"/>
        <end position="62"/>
    </location>
</feature>